<reference evidence="1" key="1">
    <citation type="submission" date="2021-02" db="EMBL/GenBank/DDBJ databases">
        <authorList>
            <person name="Nowell W R."/>
        </authorList>
    </citation>
    <scope>NUCLEOTIDE SEQUENCE</scope>
</reference>
<dbReference type="EMBL" id="CAJOBO010002851">
    <property type="protein sequence ID" value="CAF4470981.1"/>
    <property type="molecule type" value="Genomic_DNA"/>
</dbReference>
<evidence type="ECO:0008006" key="3">
    <source>
        <dbReference type="Google" id="ProtNLM"/>
    </source>
</evidence>
<evidence type="ECO:0000313" key="2">
    <source>
        <dbReference type="Proteomes" id="UP000663851"/>
    </source>
</evidence>
<sequence length="467" mass="55315">MNLNEQDFQNMNTQYDIQKRNNSRLIIFDDRFALTLWRRLKFSHRITKLIPNTKPFGFNVQGTWRMCGVNTAMRLNITKYNQSISENSTKRSLSIRYCYLHILQLKSEKSIMNQDEQKKLIEQLPVEMWISILKHLDKQDIQHLVLAFPDFQLLKIVWEAEEVKKFEENLLRQKFIPTINGVYEHSRTATSYIVQYDRNTHEVCEVEMEKLLADVFYNRNCYGSLYGVEQKDRIKRQPTIDLDHSVDRTYMTNRHQAQFIRQDLLSRFHLEKSTLLHSSDDEKFDSDMSIDNQQYEFDKLEILTRQRKHALENTEEKLVDQYLVANNNGHDYHLDRWRTFSRDDIIGYRENLLKQIEQDSGYHNVEAYIDTGRSTACQNHLIFDFDTHQLVVERLSDEMPHDVKPTSLLYDCVRQLQKSISQDNPILFYRVNVEKLAKAKKINFNLAIGHNSDHGFVLATYGGVAAL</sequence>
<comment type="caution">
    <text evidence="1">The sequence shown here is derived from an EMBL/GenBank/DDBJ whole genome shotgun (WGS) entry which is preliminary data.</text>
</comment>
<evidence type="ECO:0000313" key="1">
    <source>
        <dbReference type="EMBL" id="CAF4470981.1"/>
    </source>
</evidence>
<protein>
    <recommendedName>
        <fullName evidence="3">F-box domain-containing protein</fullName>
    </recommendedName>
</protein>
<proteinExistence type="predicted"/>
<name>A0A820TSV6_9BILA</name>
<organism evidence="1 2">
    <name type="scientific">Rotaria socialis</name>
    <dbReference type="NCBI Taxonomy" id="392032"/>
    <lineage>
        <taxon>Eukaryota</taxon>
        <taxon>Metazoa</taxon>
        <taxon>Spiralia</taxon>
        <taxon>Gnathifera</taxon>
        <taxon>Rotifera</taxon>
        <taxon>Eurotatoria</taxon>
        <taxon>Bdelloidea</taxon>
        <taxon>Philodinida</taxon>
        <taxon>Philodinidae</taxon>
        <taxon>Rotaria</taxon>
    </lineage>
</organism>
<gene>
    <name evidence="1" type="ORF">HFQ381_LOCUS25438</name>
</gene>
<accession>A0A820TSV6</accession>
<dbReference type="AlphaFoldDB" id="A0A820TSV6"/>
<dbReference type="Proteomes" id="UP000663851">
    <property type="component" value="Unassembled WGS sequence"/>
</dbReference>